<accession>A0AAD9XR20</accession>
<evidence type="ECO:0000256" key="4">
    <source>
        <dbReference type="ARBA" id="ARBA00023136"/>
    </source>
</evidence>
<evidence type="ECO:0000256" key="3">
    <source>
        <dbReference type="ARBA" id="ARBA00022989"/>
    </source>
</evidence>
<dbReference type="InterPro" id="IPR036259">
    <property type="entry name" value="MFS_trans_sf"/>
</dbReference>
<comment type="caution">
    <text evidence="7">The sequence shown here is derived from an EMBL/GenBank/DDBJ whole genome shotgun (WGS) entry which is preliminary data.</text>
</comment>
<keyword evidence="8" id="KW-1185">Reference proteome</keyword>
<evidence type="ECO:0000256" key="5">
    <source>
        <dbReference type="SAM" id="Phobius"/>
    </source>
</evidence>
<dbReference type="InterPro" id="IPR056555">
    <property type="entry name" value="NFD4_C"/>
</dbReference>
<dbReference type="PANTHER" id="PTHR21576">
    <property type="entry name" value="UNCHARACTERIZED NODULIN-LIKE PROTEIN"/>
    <property type="match status" value="1"/>
</dbReference>
<sequence length="292" mass="32092">MYFVRIHDTNSEDDKKHLNALSIAALIMVAYLMILIISDNIFTMASWVRIVTFLFLLLLLIATPLGIAFKAQMDDTKRLSLTFSSERSNSSLVYDPKPPILAAYHELPPGDTCKENDHDSTSDGDLQKDMTLQQAICTINFWLLFIAMICGLGTGMAAIDNISQVGGSLGYTTIEINSLVALLCIWNFLGRFISGYVSDIFMRSRGLARPLFIAITQAALSVGNIVIASGFPKNLYVGTILVGACYGSQWPLLTTIISEIFGVTHLGSYILSVRVFGYIYDKAATSSVCHLF</sequence>
<gene>
    <name evidence="7" type="ORF">Ddye_002496</name>
</gene>
<comment type="subcellular location">
    <subcellularLocation>
        <location evidence="1">Membrane</location>
        <topology evidence="1">Multi-pass membrane protein</topology>
    </subcellularLocation>
</comment>
<dbReference type="PANTHER" id="PTHR21576:SF22">
    <property type="entry name" value="F25A4.25 PROTEIN"/>
    <property type="match status" value="1"/>
</dbReference>
<organism evidence="7 8">
    <name type="scientific">Dipteronia dyeriana</name>
    <dbReference type="NCBI Taxonomy" id="168575"/>
    <lineage>
        <taxon>Eukaryota</taxon>
        <taxon>Viridiplantae</taxon>
        <taxon>Streptophyta</taxon>
        <taxon>Embryophyta</taxon>
        <taxon>Tracheophyta</taxon>
        <taxon>Spermatophyta</taxon>
        <taxon>Magnoliopsida</taxon>
        <taxon>eudicotyledons</taxon>
        <taxon>Gunneridae</taxon>
        <taxon>Pentapetalae</taxon>
        <taxon>rosids</taxon>
        <taxon>malvids</taxon>
        <taxon>Sapindales</taxon>
        <taxon>Sapindaceae</taxon>
        <taxon>Hippocastanoideae</taxon>
        <taxon>Acereae</taxon>
        <taxon>Dipteronia</taxon>
    </lineage>
</organism>
<dbReference type="EMBL" id="JANJYI010000001">
    <property type="protein sequence ID" value="KAK2663922.1"/>
    <property type="molecule type" value="Genomic_DNA"/>
</dbReference>
<proteinExistence type="predicted"/>
<feature type="transmembrane region" description="Helical" evidence="5">
    <location>
        <begin position="50"/>
        <end position="69"/>
    </location>
</feature>
<dbReference type="AlphaFoldDB" id="A0AAD9XR20"/>
<evidence type="ECO:0000256" key="2">
    <source>
        <dbReference type="ARBA" id="ARBA00022692"/>
    </source>
</evidence>
<name>A0AAD9XR20_9ROSI</name>
<feature type="domain" description="NFD4 C-terminal" evidence="6">
    <location>
        <begin position="133"/>
        <end position="265"/>
    </location>
</feature>
<dbReference type="Proteomes" id="UP001280121">
    <property type="component" value="Unassembled WGS sequence"/>
</dbReference>
<dbReference type="Gene3D" id="1.20.1250.20">
    <property type="entry name" value="MFS general substrate transporter like domains"/>
    <property type="match status" value="1"/>
</dbReference>
<dbReference type="GO" id="GO:0016020">
    <property type="term" value="C:membrane"/>
    <property type="evidence" value="ECO:0007669"/>
    <property type="project" value="UniProtKB-SubCell"/>
</dbReference>
<evidence type="ECO:0000256" key="1">
    <source>
        <dbReference type="ARBA" id="ARBA00004141"/>
    </source>
</evidence>
<feature type="transmembrane region" description="Helical" evidence="5">
    <location>
        <begin position="251"/>
        <end position="272"/>
    </location>
</feature>
<protein>
    <recommendedName>
        <fullName evidence="6">NFD4 C-terminal domain-containing protein</fullName>
    </recommendedName>
</protein>
<evidence type="ECO:0000313" key="8">
    <source>
        <dbReference type="Proteomes" id="UP001280121"/>
    </source>
</evidence>
<feature type="transmembrane region" description="Helical" evidence="5">
    <location>
        <begin position="210"/>
        <end position="231"/>
    </location>
</feature>
<dbReference type="Pfam" id="PF23262">
    <property type="entry name" value="NFD4_C"/>
    <property type="match status" value="1"/>
</dbReference>
<feature type="transmembrane region" description="Helical" evidence="5">
    <location>
        <begin position="20"/>
        <end position="38"/>
    </location>
</feature>
<reference evidence="7" key="1">
    <citation type="journal article" date="2023" name="Plant J.">
        <title>Genome sequences and population genomics provide insights into the demographic history, inbreeding, and mutation load of two 'living fossil' tree species of Dipteronia.</title>
        <authorList>
            <person name="Feng Y."/>
            <person name="Comes H.P."/>
            <person name="Chen J."/>
            <person name="Zhu S."/>
            <person name="Lu R."/>
            <person name="Zhang X."/>
            <person name="Li P."/>
            <person name="Qiu J."/>
            <person name="Olsen K.M."/>
            <person name="Qiu Y."/>
        </authorList>
    </citation>
    <scope>NUCLEOTIDE SEQUENCE</scope>
    <source>
        <strain evidence="7">KIB01</strain>
    </source>
</reference>
<keyword evidence="3 5" id="KW-1133">Transmembrane helix</keyword>
<evidence type="ECO:0000259" key="6">
    <source>
        <dbReference type="Pfam" id="PF23262"/>
    </source>
</evidence>
<keyword evidence="2 5" id="KW-0812">Transmembrane</keyword>
<dbReference type="SUPFAM" id="SSF103473">
    <property type="entry name" value="MFS general substrate transporter"/>
    <property type="match status" value="1"/>
</dbReference>
<feature type="transmembrane region" description="Helical" evidence="5">
    <location>
        <begin position="179"/>
        <end position="198"/>
    </location>
</feature>
<evidence type="ECO:0000313" key="7">
    <source>
        <dbReference type="EMBL" id="KAK2663922.1"/>
    </source>
</evidence>
<feature type="transmembrane region" description="Helical" evidence="5">
    <location>
        <begin position="139"/>
        <end position="159"/>
    </location>
</feature>
<keyword evidence="4 5" id="KW-0472">Membrane</keyword>